<evidence type="ECO:0000313" key="18">
    <source>
        <dbReference type="EMBL" id="EKU94455.1"/>
    </source>
</evidence>
<dbReference type="PANTHER" id="PTHR43445:SF3">
    <property type="entry name" value="UDP-N-ACETYLMURAMATE--L-ALANINE LIGASE"/>
    <property type="match status" value="1"/>
</dbReference>
<dbReference type="InterPro" id="IPR005758">
    <property type="entry name" value="UDP-N-AcMur_Ala_ligase_MurC"/>
</dbReference>
<dbReference type="AlphaFoldDB" id="K9EZ28"/>
<keyword evidence="8 14" id="KW-0067">ATP-binding</keyword>
<dbReference type="InterPro" id="IPR050061">
    <property type="entry name" value="MurCDEF_pg_biosynth"/>
</dbReference>
<dbReference type="EC" id="6.3.2.8" evidence="3 14"/>
<comment type="pathway">
    <text evidence="2 14">Cell wall biogenesis; peptidoglycan biosynthesis.</text>
</comment>
<comment type="subcellular location">
    <subcellularLocation>
        <location evidence="1 14">Cytoplasm</location>
    </subcellularLocation>
</comment>
<dbReference type="PANTHER" id="PTHR43445">
    <property type="entry name" value="UDP-N-ACETYLMURAMATE--L-ALANINE LIGASE-RELATED"/>
    <property type="match status" value="1"/>
</dbReference>
<dbReference type="GO" id="GO:0071555">
    <property type="term" value="P:cell wall organization"/>
    <property type="evidence" value="ECO:0007669"/>
    <property type="project" value="UniProtKB-KW"/>
</dbReference>
<feature type="binding site" evidence="14">
    <location>
        <begin position="111"/>
        <end position="117"/>
    </location>
    <ligand>
        <name>ATP</name>
        <dbReference type="ChEBI" id="CHEBI:30616"/>
    </ligand>
</feature>
<evidence type="ECO:0000256" key="3">
    <source>
        <dbReference type="ARBA" id="ARBA00012211"/>
    </source>
</evidence>
<dbReference type="PATRIC" id="fig|883081.3.peg.47"/>
<evidence type="ECO:0000256" key="14">
    <source>
        <dbReference type="HAMAP-Rule" id="MF_00046"/>
    </source>
</evidence>
<evidence type="ECO:0000259" key="15">
    <source>
        <dbReference type="Pfam" id="PF01225"/>
    </source>
</evidence>
<dbReference type="Gene3D" id="3.40.1190.10">
    <property type="entry name" value="Mur-like, catalytic domain"/>
    <property type="match status" value="1"/>
</dbReference>
<dbReference type="InterPro" id="IPR036565">
    <property type="entry name" value="Mur-like_cat_sf"/>
</dbReference>
<dbReference type="GO" id="GO:0005737">
    <property type="term" value="C:cytoplasm"/>
    <property type="evidence" value="ECO:0007669"/>
    <property type="project" value="UniProtKB-SubCell"/>
</dbReference>
<dbReference type="RefSeq" id="WP_003776122.1">
    <property type="nucleotide sequence ID" value="NZ_JH992957.1"/>
</dbReference>
<keyword evidence="4 14" id="KW-0963">Cytoplasm</keyword>
<dbReference type="InterPro" id="IPR004101">
    <property type="entry name" value="Mur_ligase_C"/>
</dbReference>
<keyword evidence="19" id="KW-1185">Reference proteome</keyword>
<dbReference type="InterPro" id="IPR013221">
    <property type="entry name" value="Mur_ligase_cen"/>
</dbReference>
<dbReference type="InterPro" id="IPR000713">
    <property type="entry name" value="Mur_ligase_N"/>
</dbReference>
<dbReference type="GO" id="GO:0008360">
    <property type="term" value="P:regulation of cell shape"/>
    <property type="evidence" value="ECO:0007669"/>
    <property type="project" value="UniProtKB-KW"/>
</dbReference>
<organism evidence="18 19">
    <name type="scientific">Alloiococcus otitis ATCC 51267</name>
    <dbReference type="NCBI Taxonomy" id="883081"/>
    <lineage>
        <taxon>Bacteria</taxon>
        <taxon>Bacillati</taxon>
        <taxon>Bacillota</taxon>
        <taxon>Bacilli</taxon>
        <taxon>Lactobacillales</taxon>
        <taxon>Carnobacteriaceae</taxon>
        <taxon>Alloiococcus</taxon>
    </lineage>
</organism>
<evidence type="ECO:0000313" key="19">
    <source>
        <dbReference type="Proteomes" id="UP000009875"/>
    </source>
</evidence>
<dbReference type="HAMAP" id="MF_00046">
    <property type="entry name" value="MurC"/>
    <property type="match status" value="1"/>
</dbReference>
<evidence type="ECO:0000256" key="6">
    <source>
        <dbReference type="ARBA" id="ARBA00022618"/>
    </source>
</evidence>
<evidence type="ECO:0000256" key="9">
    <source>
        <dbReference type="ARBA" id="ARBA00022960"/>
    </source>
</evidence>
<evidence type="ECO:0000256" key="5">
    <source>
        <dbReference type="ARBA" id="ARBA00022598"/>
    </source>
</evidence>
<dbReference type="Pfam" id="PF08245">
    <property type="entry name" value="Mur_ligase_M"/>
    <property type="match status" value="1"/>
</dbReference>
<dbReference type="HOGENOM" id="CLU_028104_1_0_9"/>
<sequence length="443" mass="49765">MDQDTIYHFVGIKGSGMSSLATILFDKGLNVQGSDVKKYFFTQKSLEEKNINILEFDPDNIKPGMTLIAGNAFGDNHPELVRGRELGLEIIRYHDFIGDLIEHFTSIAITGSHGKTSTTGLMAHVFSGIDSTSYLIGDGTGHGEKGAKYFVLEACEYKRHFLAYRPDYAVMTNIDFDHPDYYKSIEDVQVAFDEFSHQVKKYLFACGDDQRLRQVKAQVPVIYYGLNEDNDFVAKNIDRSREGSAFDLYIKGEFYKHFTIPTYGNHNIQNALAVIAVAYYEGLDQDLVAQRLANFAGVKRRFTEKVVGDTTIIDDYAHHPAEIRATIDAARQKYPDKDIVAVFQPHTFTRTVALLDEFAQALDLADQVYLCDIFNSAREKSGDISIQDLLAKTSKADQVIEEDDVSPLLDQHGQVIIFMGAGDISKFEKAYESLLSSTYHSQV</sequence>
<dbReference type="GO" id="GO:0009252">
    <property type="term" value="P:peptidoglycan biosynthetic process"/>
    <property type="evidence" value="ECO:0007669"/>
    <property type="project" value="UniProtKB-UniRule"/>
</dbReference>
<dbReference type="Proteomes" id="UP000009875">
    <property type="component" value="Unassembled WGS sequence"/>
</dbReference>
<evidence type="ECO:0000256" key="13">
    <source>
        <dbReference type="ARBA" id="ARBA00047833"/>
    </source>
</evidence>
<dbReference type="eggNOG" id="COG0773">
    <property type="taxonomic scope" value="Bacteria"/>
</dbReference>
<dbReference type="OrthoDB" id="9804126at2"/>
<feature type="domain" description="Mur ligase C-terminal" evidence="16">
    <location>
        <begin position="305"/>
        <end position="422"/>
    </location>
</feature>
<evidence type="ECO:0000256" key="7">
    <source>
        <dbReference type="ARBA" id="ARBA00022741"/>
    </source>
</evidence>
<proteinExistence type="inferred from homology"/>
<gene>
    <name evidence="14" type="primary">murC</name>
    <name evidence="18" type="ORF">HMPREF9698_00045</name>
</gene>
<dbReference type="STRING" id="883081.HMPREF9698_00045"/>
<evidence type="ECO:0000256" key="1">
    <source>
        <dbReference type="ARBA" id="ARBA00004496"/>
    </source>
</evidence>
<reference evidence="18 19" key="1">
    <citation type="submission" date="2012-09" db="EMBL/GenBank/DDBJ databases">
        <title>The Genome Sequence of Alloiococcus otitis ATCC 51267.</title>
        <authorList>
            <consortium name="The Broad Institute Genome Sequencing Platform"/>
            <person name="Earl A."/>
            <person name="Ward D."/>
            <person name="Feldgarden M."/>
            <person name="Gevers D."/>
            <person name="Huys G."/>
            <person name="Walker B."/>
            <person name="Young S.K."/>
            <person name="Zeng Q."/>
            <person name="Gargeya S."/>
            <person name="Fitzgerald M."/>
            <person name="Haas B."/>
            <person name="Abouelleil A."/>
            <person name="Alvarado L."/>
            <person name="Arachchi H.M."/>
            <person name="Berlin A.M."/>
            <person name="Chapman S.B."/>
            <person name="Goldberg J."/>
            <person name="Griggs A."/>
            <person name="Gujja S."/>
            <person name="Hansen M."/>
            <person name="Howarth C."/>
            <person name="Imamovic A."/>
            <person name="Larimer J."/>
            <person name="McCowen C."/>
            <person name="Montmayeur A."/>
            <person name="Murphy C."/>
            <person name="Neiman D."/>
            <person name="Pearson M."/>
            <person name="Priest M."/>
            <person name="Roberts A."/>
            <person name="Saif S."/>
            <person name="Shea T."/>
            <person name="Sisk P."/>
            <person name="Sykes S."/>
            <person name="Wortman J."/>
            <person name="Nusbaum C."/>
            <person name="Birren B."/>
        </authorList>
    </citation>
    <scope>NUCLEOTIDE SEQUENCE [LARGE SCALE GENOMIC DNA]</scope>
    <source>
        <strain evidence="18 19">ATCC 51267</strain>
    </source>
</reference>
<dbReference type="EMBL" id="AGXA01000001">
    <property type="protein sequence ID" value="EKU94455.1"/>
    <property type="molecule type" value="Genomic_DNA"/>
</dbReference>
<name>K9EZ28_9LACT</name>
<dbReference type="Pfam" id="PF01225">
    <property type="entry name" value="Mur_ligase"/>
    <property type="match status" value="1"/>
</dbReference>
<keyword evidence="7 14" id="KW-0547">Nucleotide-binding</keyword>
<keyword evidence="9 14" id="KW-0133">Cell shape</keyword>
<dbReference type="Gene3D" id="3.40.50.720">
    <property type="entry name" value="NAD(P)-binding Rossmann-like Domain"/>
    <property type="match status" value="1"/>
</dbReference>
<feature type="domain" description="Mur ligase central" evidence="17">
    <location>
        <begin position="109"/>
        <end position="278"/>
    </location>
</feature>
<comment type="similarity">
    <text evidence="14">Belongs to the MurCDEF family.</text>
</comment>
<evidence type="ECO:0000256" key="4">
    <source>
        <dbReference type="ARBA" id="ARBA00022490"/>
    </source>
</evidence>
<protein>
    <recommendedName>
        <fullName evidence="3 14">UDP-N-acetylmuramate--L-alanine ligase</fullName>
        <ecNumber evidence="3 14">6.3.2.8</ecNumber>
    </recommendedName>
    <alternativeName>
        <fullName evidence="14">UDP-N-acetylmuramoyl-L-alanine synthetase</fullName>
    </alternativeName>
</protein>
<evidence type="ECO:0000256" key="11">
    <source>
        <dbReference type="ARBA" id="ARBA00023306"/>
    </source>
</evidence>
<dbReference type="SUPFAM" id="SSF53244">
    <property type="entry name" value="MurD-like peptide ligases, peptide-binding domain"/>
    <property type="match status" value="1"/>
</dbReference>
<evidence type="ECO:0000256" key="10">
    <source>
        <dbReference type="ARBA" id="ARBA00022984"/>
    </source>
</evidence>
<evidence type="ECO:0000256" key="12">
    <source>
        <dbReference type="ARBA" id="ARBA00023316"/>
    </source>
</evidence>
<dbReference type="Pfam" id="PF02875">
    <property type="entry name" value="Mur_ligase_C"/>
    <property type="match status" value="1"/>
</dbReference>
<dbReference type="GO" id="GO:0051301">
    <property type="term" value="P:cell division"/>
    <property type="evidence" value="ECO:0007669"/>
    <property type="project" value="UniProtKB-KW"/>
</dbReference>
<dbReference type="GO" id="GO:0008763">
    <property type="term" value="F:UDP-N-acetylmuramate-L-alanine ligase activity"/>
    <property type="evidence" value="ECO:0007669"/>
    <property type="project" value="UniProtKB-UniRule"/>
</dbReference>
<dbReference type="UniPathway" id="UPA00219"/>
<evidence type="ECO:0000256" key="8">
    <source>
        <dbReference type="ARBA" id="ARBA00022840"/>
    </source>
</evidence>
<dbReference type="InterPro" id="IPR036615">
    <property type="entry name" value="Mur_ligase_C_dom_sf"/>
</dbReference>
<keyword evidence="10 14" id="KW-0573">Peptidoglycan synthesis</keyword>
<accession>K9EZ28</accession>
<dbReference type="NCBIfam" id="TIGR01082">
    <property type="entry name" value="murC"/>
    <property type="match status" value="1"/>
</dbReference>
<comment type="caution">
    <text evidence="18">The sequence shown here is derived from an EMBL/GenBank/DDBJ whole genome shotgun (WGS) entry which is preliminary data.</text>
</comment>
<keyword evidence="12 14" id="KW-0961">Cell wall biogenesis/degradation</keyword>
<keyword evidence="5 14" id="KW-0436">Ligase</keyword>
<evidence type="ECO:0000256" key="2">
    <source>
        <dbReference type="ARBA" id="ARBA00004752"/>
    </source>
</evidence>
<dbReference type="SUPFAM" id="SSF51984">
    <property type="entry name" value="MurCD N-terminal domain"/>
    <property type="match status" value="1"/>
</dbReference>
<dbReference type="Gene3D" id="3.90.190.20">
    <property type="entry name" value="Mur ligase, C-terminal domain"/>
    <property type="match status" value="1"/>
</dbReference>
<evidence type="ECO:0000259" key="17">
    <source>
        <dbReference type="Pfam" id="PF08245"/>
    </source>
</evidence>
<keyword evidence="11 14" id="KW-0131">Cell cycle</keyword>
<evidence type="ECO:0000259" key="16">
    <source>
        <dbReference type="Pfam" id="PF02875"/>
    </source>
</evidence>
<keyword evidence="6 14" id="KW-0132">Cell division</keyword>
<feature type="domain" description="Mur ligase N-terminal catalytic" evidence="15">
    <location>
        <begin position="7"/>
        <end position="104"/>
    </location>
</feature>
<comment type="catalytic activity">
    <reaction evidence="13 14">
        <text>UDP-N-acetyl-alpha-D-muramate + L-alanine + ATP = UDP-N-acetyl-alpha-D-muramoyl-L-alanine + ADP + phosphate + H(+)</text>
        <dbReference type="Rhea" id="RHEA:23372"/>
        <dbReference type="ChEBI" id="CHEBI:15378"/>
        <dbReference type="ChEBI" id="CHEBI:30616"/>
        <dbReference type="ChEBI" id="CHEBI:43474"/>
        <dbReference type="ChEBI" id="CHEBI:57972"/>
        <dbReference type="ChEBI" id="CHEBI:70757"/>
        <dbReference type="ChEBI" id="CHEBI:83898"/>
        <dbReference type="ChEBI" id="CHEBI:456216"/>
        <dbReference type="EC" id="6.3.2.8"/>
    </reaction>
</comment>
<comment type="function">
    <text evidence="14">Cell wall formation.</text>
</comment>
<dbReference type="SUPFAM" id="SSF53623">
    <property type="entry name" value="MurD-like peptide ligases, catalytic domain"/>
    <property type="match status" value="1"/>
</dbReference>
<dbReference type="GO" id="GO:0005524">
    <property type="term" value="F:ATP binding"/>
    <property type="evidence" value="ECO:0007669"/>
    <property type="project" value="UniProtKB-UniRule"/>
</dbReference>